<evidence type="ECO:0000256" key="4">
    <source>
        <dbReference type="ARBA" id="ARBA00022656"/>
    </source>
</evidence>
<dbReference type="GO" id="GO:0005886">
    <property type="term" value="C:plasma membrane"/>
    <property type="evidence" value="ECO:0007669"/>
    <property type="project" value="TreeGrafter"/>
</dbReference>
<evidence type="ECO:0000256" key="5">
    <source>
        <dbReference type="ARBA" id="ARBA00022723"/>
    </source>
</evidence>
<dbReference type="PRINTS" id="PR00289">
    <property type="entry name" value="DISINTEGRIN"/>
</dbReference>
<evidence type="ECO:0000256" key="6">
    <source>
        <dbReference type="ARBA" id="ARBA00022801"/>
    </source>
</evidence>
<dbReference type="InterPro" id="IPR001590">
    <property type="entry name" value="Peptidase_M12B"/>
</dbReference>
<dbReference type="PROSITE" id="PS50215">
    <property type="entry name" value="ADAM_MEPRO"/>
    <property type="match status" value="1"/>
</dbReference>
<evidence type="ECO:0000256" key="14">
    <source>
        <dbReference type="SAM" id="SignalP"/>
    </source>
</evidence>
<evidence type="ECO:0000256" key="7">
    <source>
        <dbReference type="ARBA" id="ARBA00022833"/>
    </source>
</evidence>
<dbReference type="PROSITE" id="PS50214">
    <property type="entry name" value="DISINTEGRIN_2"/>
    <property type="match status" value="1"/>
</dbReference>
<evidence type="ECO:0000256" key="2">
    <source>
        <dbReference type="ARBA" id="ARBA00004613"/>
    </source>
</evidence>
<dbReference type="AlphaFoldDB" id="A0A2H4Z2W1"/>
<dbReference type="Pfam" id="PF01562">
    <property type="entry name" value="Pep_M12B_propep"/>
    <property type="match status" value="1"/>
</dbReference>
<dbReference type="PANTHER" id="PTHR11905">
    <property type="entry name" value="ADAM A DISINTEGRIN AND METALLOPROTEASE DOMAIN"/>
    <property type="match status" value="1"/>
</dbReference>
<dbReference type="GO" id="GO:0004222">
    <property type="term" value="F:metalloendopeptidase activity"/>
    <property type="evidence" value="ECO:0007669"/>
    <property type="project" value="InterPro"/>
</dbReference>
<evidence type="ECO:0000256" key="3">
    <source>
        <dbReference type="ARBA" id="ARBA00022525"/>
    </source>
</evidence>
<feature type="disulfide bond" evidence="13">
    <location>
        <begin position="350"/>
        <end position="355"/>
    </location>
</feature>
<feature type="binding site" evidence="13">
    <location>
        <position position="333"/>
    </location>
    <ligand>
        <name>Zn(2+)</name>
        <dbReference type="ChEBI" id="CHEBI:29105"/>
        <note>catalytic</note>
    </ligand>
</feature>
<feature type="disulfide bond" evidence="12">
    <location>
        <begin position="459"/>
        <end position="479"/>
    </location>
</feature>
<keyword evidence="5 13" id="KW-0479">Metal-binding</keyword>
<comment type="subcellular location">
    <subcellularLocation>
        <location evidence="2">Secreted</location>
    </subcellularLocation>
</comment>
<evidence type="ECO:0000256" key="8">
    <source>
        <dbReference type="ARBA" id="ARBA00022837"/>
    </source>
</evidence>
<dbReference type="SUPFAM" id="SSF57552">
    <property type="entry name" value="Blood coagulation inhibitor (disintegrin)"/>
    <property type="match status" value="1"/>
</dbReference>
<proteinExistence type="evidence at transcript level"/>
<keyword evidence="3" id="KW-0964">Secreted</keyword>
<dbReference type="EMBL" id="MF589236">
    <property type="protein sequence ID" value="AUF41653.1"/>
    <property type="molecule type" value="mRNA"/>
</dbReference>
<dbReference type="PANTHER" id="PTHR11905:SF32">
    <property type="entry name" value="DISINTEGRIN AND METALLOPROTEINASE DOMAIN-CONTAINING PROTEIN 28"/>
    <property type="match status" value="1"/>
</dbReference>
<keyword evidence="11" id="KW-1199">Hemostasis impairing toxin</keyword>
<reference evidence="17" key="1">
    <citation type="journal article" date="2018" name="Toxicon">
        <title>Analysis of snake venom metalloproteinases from Myanmar Russell's viper transcriptome.</title>
        <authorList>
            <person name="Yee K.T."/>
            <person name="Tongsima S."/>
            <person name="Vasieva O."/>
            <person name="Ngamphiw C."/>
            <person name="Wilantho A."/>
            <person name="Wilkinson M.C."/>
            <person name="Somparn P."/>
            <person name="Pisitkun T."/>
            <person name="Rojnuckarin P."/>
        </authorList>
    </citation>
    <scope>NUCLEOTIDE SEQUENCE</scope>
    <source>
        <strain evidence="18">C11797_g1_i3_F</strain>
        <strain evidence="17">C20464_g1_i1_M</strain>
    </source>
</reference>
<protein>
    <submittedName>
        <fullName evidence="17">RVV-X heavy chain</fullName>
    </submittedName>
</protein>
<dbReference type="GO" id="GO:0046872">
    <property type="term" value="F:metal ion binding"/>
    <property type="evidence" value="ECO:0007669"/>
    <property type="project" value="UniProtKB-KW"/>
</dbReference>
<feature type="chain" id="PRO_5015080581" evidence="14">
    <location>
        <begin position="21"/>
        <end position="619"/>
    </location>
</feature>
<keyword evidence="6" id="KW-0378">Hydrolase</keyword>
<dbReference type="CDD" id="cd04269">
    <property type="entry name" value="ZnMc_adamalysin_II_like"/>
    <property type="match status" value="1"/>
</dbReference>
<feature type="disulfide bond" evidence="13">
    <location>
        <begin position="308"/>
        <end position="388"/>
    </location>
</feature>
<name>A0A2H4Z2W1_DABSI</name>
<evidence type="ECO:0000259" key="15">
    <source>
        <dbReference type="PROSITE" id="PS50214"/>
    </source>
</evidence>
<feature type="disulfide bond" evidence="13">
    <location>
        <begin position="348"/>
        <end position="372"/>
    </location>
</feature>
<comment type="cofactor">
    <cofactor evidence="1">
        <name>Zn(2+)</name>
        <dbReference type="ChEBI" id="CHEBI:29105"/>
    </cofactor>
</comment>
<feature type="binding site" evidence="13">
    <location>
        <position position="337"/>
    </location>
    <ligand>
        <name>Zn(2+)</name>
        <dbReference type="ChEBI" id="CHEBI:29105"/>
        <note>catalytic</note>
    </ligand>
</feature>
<evidence type="ECO:0000313" key="17">
    <source>
        <dbReference type="EMBL" id="AUF41652.1"/>
    </source>
</evidence>
<evidence type="ECO:0000256" key="10">
    <source>
        <dbReference type="ARBA" id="ARBA00023180"/>
    </source>
</evidence>
<dbReference type="GO" id="GO:0090729">
    <property type="term" value="F:toxin activity"/>
    <property type="evidence" value="ECO:0007669"/>
    <property type="project" value="UniProtKB-KW"/>
</dbReference>
<evidence type="ECO:0000256" key="11">
    <source>
        <dbReference type="ARBA" id="ARBA00023240"/>
    </source>
</evidence>
<sequence length="619" mass="69358">MMQVLLVTISLAVFPYQGSSIILESGNVNDYEVVYPQKVTALPKGAVQQPEQKYEDTMQYEFEVNGEPVVLHLEKNKILFSEDYSETHYSPDGREITTNPPVEDHCYYHGRIQNDAHSSASISACNGLKGHFKLRGEMYFIEPLKLSNNEAHAVYKYENIEKEDETPKMCGVTQTNWESDEPIKKASQLVATSAQFNKAFIELIIIVDHSMAKKCNSTATNTKIYEIVNSANEIFNPLNIHVTLIGVEFWCDRDLINVTSSADETLDSFGEWRASDLMTRKSHDNALLFTDMRFDLNTLGITFLAGMCQAYRSVGIVQVQGNRNFKTAVIMAHELSHNLGMYHDGKNCICNDSSCVMSPVLSDQPSKLFSNCSIHDYQRYLTRYKPKCILYPPLRKDIVSPPVCGNEIWEEGEECDCGSPADCQNPCCDAATCKLKPGAECGNGLCCYQCKIKTAGTVCRRARNECDVPEHCTGQSAECPRDQLQQNGQPCQNNRGYCYNGDCPIMRNQCISLFGSRANVAKDSCFQENLKGSYYGYCRKENGRKIPCAPQDVKCGRLFCLNNSPGNKNPCNMHYSCMDQHKGMVDPGTKCEDGKVCNNKRQCVDVNTAYQSTTGFSQI</sequence>
<keyword evidence="10" id="KW-0325">Glycoprotein</keyword>
<dbReference type="Gene3D" id="4.10.70.10">
    <property type="entry name" value="Disintegrin domain"/>
    <property type="match status" value="1"/>
</dbReference>
<dbReference type="FunFam" id="4.10.70.10:FF:000001">
    <property type="entry name" value="Disintegrin and metalloproteinase domain-containing protein 22"/>
    <property type="match status" value="1"/>
</dbReference>
<feature type="signal peptide" evidence="14">
    <location>
        <begin position="1"/>
        <end position="20"/>
    </location>
</feature>
<feature type="active site" evidence="13">
    <location>
        <position position="334"/>
    </location>
</feature>
<feature type="binding site" evidence="13">
    <location>
        <position position="343"/>
    </location>
    <ligand>
        <name>Zn(2+)</name>
        <dbReference type="ChEBI" id="CHEBI:29105"/>
        <note>catalytic</note>
    </ligand>
</feature>
<accession>A0A2H4Z2W1</accession>
<dbReference type="InterPro" id="IPR024079">
    <property type="entry name" value="MetalloPept_cat_dom_sf"/>
</dbReference>
<keyword evidence="14" id="KW-0732">Signal</keyword>
<dbReference type="GO" id="GO:0006508">
    <property type="term" value="P:proteolysis"/>
    <property type="evidence" value="ECO:0007669"/>
    <property type="project" value="InterPro"/>
</dbReference>
<dbReference type="Pfam" id="PF01421">
    <property type="entry name" value="Reprolysin"/>
    <property type="match status" value="1"/>
</dbReference>
<dbReference type="Gene3D" id="3.40.390.10">
    <property type="entry name" value="Collagenase (Catalytic Domain)"/>
    <property type="match status" value="1"/>
</dbReference>
<dbReference type="FunFam" id="3.40.390.10:FF:000002">
    <property type="entry name" value="Disintegrin and metalloproteinase domain-containing protein 22"/>
    <property type="match status" value="1"/>
</dbReference>
<keyword evidence="7 13" id="KW-0862">Zinc</keyword>
<dbReference type="SUPFAM" id="SSF55486">
    <property type="entry name" value="Metalloproteases ('zincins'), catalytic domain"/>
    <property type="match status" value="1"/>
</dbReference>
<dbReference type="Pfam" id="PF08516">
    <property type="entry name" value="ADAM_CR"/>
    <property type="match status" value="1"/>
</dbReference>
<evidence type="ECO:0000256" key="13">
    <source>
        <dbReference type="PROSITE-ProRule" id="PRU00276"/>
    </source>
</evidence>
<organism evidence="17">
    <name type="scientific">Daboia siamensis</name>
    <name type="common">Eastern Russel's viper</name>
    <name type="synonym">Daboia russelii siamensis</name>
    <dbReference type="NCBI Taxonomy" id="343250"/>
    <lineage>
        <taxon>Eukaryota</taxon>
        <taxon>Metazoa</taxon>
        <taxon>Chordata</taxon>
        <taxon>Craniata</taxon>
        <taxon>Vertebrata</taxon>
        <taxon>Euteleostomi</taxon>
        <taxon>Lepidosauria</taxon>
        <taxon>Squamata</taxon>
        <taxon>Bifurcata</taxon>
        <taxon>Unidentata</taxon>
        <taxon>Episquamata</taxon>
        <taxon>Toxicofera</taxon>
        <taxon>Serpentes</taxon>
        <taxon>Colubroidea</taxon>
        <taxon>Viperidae</taxon>
        <taxon>Viperinae</taxon>
        <taxon>Daboia</taxon>
    </lineage>
</organism>
<evidence type="ECO:0000313" key="18">
    <source>
        <dbReference type="EMBL" id="AUF41653.1"/>
    </source>
</evidence>
<dbReference type="SMR" id="A0A2H4Z2W1"/>
<evidence type="ECO:0000256" key="12">
    <source>
        <dbReference type="PROSITE-ProRule" id="PRU00068"/>
    </source>
</evidence>
<dbReference type="InterPro" id="IPR006586">
    <property type="entry name" value="ADAM_Cys-rich"/>
</dbReference>
<dbReference type="Pfam" id="PF00200">
    <property type="entry name" value="Disintegrin"/>
    <property type="match status" value="1"/>
</dbReference>
<evidence type="ECO:0000256" key="1">
    <source>
        <dbReference type="ARBA" id="ARBA00001947"/>
    </source>
</evidence>
<dbReference type="InterPro" id="IPR034027">
    <property type="entry name" value="Reprolysin_adamalysin"/>
</dbReference>
<feature type="domain" description="Disintegrin" evidence="15">
    <location>
        <begin position="401"/>
        <end position="487"/>
    </location>
</feature>
<keyword evidence="9 13" id="KW-1015">Disulfide bond</keyword>
<dbReference type="InterPro" id="IPR001762">
    <property type="entry name" value="Disintegrin_dom"/>
</dbReference>
<dbReference type="InterPro" id="IPR036436">
    <property type="entry name" value="Disintegrin_dom_sf"/>
</dbReference>
<dbReference type="InterPro" id="IPR002870">
    <property type="entry name" value="Peptidase_M12B_N"/>
</dbReference>
<dbReference type="EMBL" id="MF589235">
    <property type="protein sequence ID" value="AUF41652.1"/>
    <property type="molecule type" value="mRNA"/>
</dbReference>
<dbReference type="PROSITE" id="PS00427">
    <property type="entry name" value="DISINTEGRIN_1"/>
    <property type="match status" value="1"/>
</dbReference>
<dbReference type="SMART" id="SM00608">
    <property type="entry name" value="ACR"/>
    <property type="match status" value="1"/>
</dbReference>
<dbReference type="InterPro" id="IPR018358">
    <property type="entry name" value="Disintegrin_CS"/>
</dbReference>
<evidence type="ECO:0000259" key="16">
    <source>
        <dbReference type="PROSITE" id="PS50215"/>
    </source>
</evidence>
<dbReference type="SMART" id="SM00050">
    <property type="entry name" value="DISIN"/>
    <property type="match status" value="1"/>
</dbReference>
<dbReference type="GO" id="GO:0005576">
    <property type="term" value="C:extracellular region"/>
    <property type="evidence" value="ECO:0007669"/>
    <property type="project" value="UniProtKB-SubCell"/>
</dbReference>
<keyword evidence="4" id="KW-0800">Toxin</keyword>
<keyword evidence="8" id="KW-0106">Calcium</keyword>
<feature type="domain" description="Peptidase M12B" evidence="16">
    <location>
        <begin position="199"/>
        <end position="393"/>
    </location>
</feature>
<evidence type="ECO:0000256" key="9">
    <source>
        <dbReference type="ARBA" id="ARBA00023157"/>
    </source>
</evidence>